<dbReference type="PANTHER" id="PTHR18919">
    <property type="entry name" value="ACETYL-COA C-ACYLTRANSFERASE"/>
    <property type="match status" value="1"/>
</dbReference>
<dbReference type="InterPro" id="IPR016039">
    <property type="entry name" value="Thiolase-like"/>
</dbReference>
<evidence type="ECO:0000256" key="1">
    <source>
        <dbReference type="ARBA" id="ARBA00010982"/>
    </source>
</evidence>
<reference evidence="8 9" key="1">
    <citation type="submission" date="2020-08" db="EMBL/GenBank/DDBJ databases">
        <title>Genome public.</title>
        <authorList>
            <person name="Liu C."/>
            <person name="Sun Q."/>
        </authorList>
    </citation>
    <scope>NUCLEOTIDE SEQUENCE [LARGE SCALE GENOMIC DNA]</scope>
    <source>
        <strain evidence="8 9">BX3</strain>
    </source>
</reference>
<keyword evidence="3 5" id="KW-0012">Acyltransferase</keyword>
<feature type="domain" description="Thiolase N-terminal" evidence="6">
    <location>
        <begin position="5"/>
        <end position="253"/>
    </location>
</feature>
<protein>
    <recommendedName>
        <fullName evidence="4">Acetoacetyl-CoA thiolase</fullName>
    </recommendedName>
</protein>
<feature type="domain" description="Thiolase C-terminal" evidence="7">
    <location>
        <begin position="268"/>
        <end position="387"/>
    </location>
</feature>
<name>A0ABR7MS80_9FIRM</name>
<dbReference type="Pfam" id="PF02803">
    <property type="entry name" value="Thiolase_C"/>
    <property type="match status" value="1"/>
</dbReference>
<dbReference type="Proteomes" id="UP000637513">
    <property type="component" value="Unassembled WGS sequence"/>
</dbReference>
<dbReference type="CDD" id="cd00751">
    <property type="entry name" value="thiolase"/>
    <property type="match status" value="1"/>
</dbReference>
<dbReference type="InterPro" id="IPR002155">
    <property type="entry name" value="Thiolase"/>
</dbReference>
<dbReference type="NCBIfam" id="TIGR01930">
    <property type="entry name" value="AcCoA-C-Actrans"/>
    <property type="match status" value="1"/>
</dbReference>
<dbReference type="PANTHER" id="PTHR18919:SF140">
    <property type="entry name" value="ACETYL-COA C-ACETYLTRANSFERASE (ACETOACETYL-COA THIOLASE) (ACAB-5)"/>
    <property type="match status" value="1"/>
</dbReference>
<evidence type="ECO:0000259" key="7">
    <source>
        <dbReference type="Pfam" id="PF02803"/>
    </source>
</evidence>
<evidence type="ECO:0000256" key="4">
    <source>
        <dbReference type="ARBA" id="ARBA00030755"/>
    </source>
</evidence>
<organism evidence="8 9">
    <name type="scientific">Jutongia hominis</name>
    <dbReference type="NCBI Taxonomy" id="2763664"/>
    <lineage>
        <taxon>Bacteria</taxon>
        <taxon>Bacillati</taxon>
        <taxon>Bacillota</taxon>
        <taxon>Clostridia</taxon>
        <taxon>Lachnospirales</taxon>
        <taxon>Lachnospiraceae</taxon>
        <taxon>Jutongia</taxon>
    </lineage>
</organism>
<comment type="caution">
    <text evidence="8">The sequence shown here is derived from an EMBL/GenBank/DDBJ whole genome shotgun (WGS) entry which is preliminary data.</text>
</comment>
<dbReference type="InterPro" id="IPR020617">
    <property type="entry name" value="Thiolase_C"/>
</dbReference>
<dbReference type="SUPFAM" id="SSF53901">
    <property type="entry name" value="Thiolase-like"/>
    <property type="match status" value="2"/>
</dbReference>
<keyword evidence="2 5" id="KW-0808">Transferase</keyword>
<evidence type="ECO:0000256" key="2">
    <source>
        <dbReference type="ARBA" id="ARBA00022679"/>
    </source>
</evidence>
<proteinExistence type="inferred from homology"/>
<evidence type="ECO:0000313" key="8">
    <source>
        <dbReference type="EMBL" id="MBC8556649.1"/>
    </source>
</evidence>
<dbReference type="EMBL" id="JACRSW010000009">
    <property type="protein sequence ID" value="MBC8556649.1"/>
    <property type="molecule type" value="Genomic_DNA"/>
</dbReference>
<evidence type="ECO:0000256" key="5">
    <source>
        <dbReference type="RuleBase" id="RU003557"/>
    </source>
</evidence>
<dbReference type="PIRSF" id="PIRSF000429">
    <property type="entry name" value="Ac-CoA_Ac_transf"/>
    <property type="match status" value="1"/>
</dbReference>
<dbReference type="PROSITE" id="PS00737">
    <property type="entry name" value="THIOLASE_2"/>
    <property type="match status" value="1"/>
</dbReference>
<evidence type="ECO:0000313" key="9">
    <source>
        <dbReference type="Proteomes" id="UP000637513"/>
    </source>
</evidence>
<comment type="similarity">
    <text evidence="1 5">Belongs to the thiolase-like superfamily. Thiolase family.</text>
</comment>
<dbReference type="InterPro" id="IPR020616">
    <property type="entry name" value="Thiolase_N"/>
</dbReference>
<sequence>MEKAYILGGIRSDIGIENGKYCNIPAEKLGAAVFKQLLEKYSIEPEKIDLVIAGNAVGAGGNLTRLMLLESEIGKDIPAVTVDVQCGSGLESIALAAAKIRSGQADVVIAGGFESSSTAPRRSYHPNHPDYEKYGGKDNWYRVAKFVPEYHHEQVMLEGAEHTAVTEKVTREEMDAWALLSHKRAVKAREDHVLEDCIVSVTGDLPKDEGIRDRMSERLLKRLPPVLKEGSLITAGNACLTHDGAAFVILCSEKFHQIYQARTGKQAQAFFVQVAESAGDPMKSPLTAITAIERLLAKADICPEQIAAWECNEAFSVIDVLFERHFPKQVKDYNIFGGALAYGHPYGASGGMILLHLLKALQNRNGKYGICSIAAAGGVGTALLVQRMNDAR</sequence>
<gene>
    <name evidence="8" type="ORF">H8700_02840</name>
</gene>
<evidence type="ECO:0000259" key="6">
    <source>
        <dbReference type="Pfam" id="PF00108"/>
    </source>
</evidence>
<accession>A0ABR7MS80</accession>
<keyword evidence="9" id="KW-1185">Reference proteome</keyword>
<dbReference type="Pfam" id="PF00108">
    <property type="entry name" value="Thiolase_N"/>
    <property type="match status" value="1"/>
</dbReference>
<dbReference type="Gene3D" id="3.40.47.10">
    <property type="match status" value="1"/>
</dbReference>
<evidence type="ECO:0000256" key="3">
    <source>
        <dbReference type="ARBA" id="ARBA00023315"/>
    </source>
</evidence>
<dbReference type="InterPro" id="IPR020613">
    <property type="entry name" value="Thiolase_CS"/>
</dbReference>
<dbReference type="RefSeq" id="WP_249302938.1">
    <property type="nucleotide sequence ID" value="NZ_JACRSW010000009.1"/>
</dbReference>